<dbReference type="Proteomes" id="UP000800097">
    <property type="component" value="Unassembled WGS sequence"/>
</dbReference>
<sequence length="355" mass="39570">MALDASTLTTIPISYATCSLGPPSNPPPLLDRLNAISTAGFTAIELSFPDILSFGQSHLGHPIDPKDYDDLCAVAAQIQKECQKRNLGIMMLQPFSNFEGWPEGSAERKDAFDRARGWIRIMKSCGCDMLQVGSTDTPLEKLDQSRIVPDLRELADMLAEHGFKLAYENWCWSSHAPDWKDVWQIVKEVDRPNIGLCLDTFQTAGGEWGDPTTGSGIREDVSREEVEKRFRKSLDDLSKSIPKEKIYLLQISDAYKVPEPMSTEADESGLRPRGRWSHDYRPLPFNGGYLPVVDVARAVLRTGFRGWFSYEVFDGGKDGKKENEDIVAYAQAASNVQQKLLAECAGFGGREPQDD</sequence>
<evidence type="ECO:0000313" key="3">
    <source>
        <dbReference type="Proteomes" id="UP000800097"/>
    </source>
</evidence>
<organism evidence="2 3">
    <name type="scientific">Westerdykella ornata</name>
    <dbReference type="NCBI Taxonomy" id="318751"/>
    <lineage>
        <taxon>Eukaryota</taxon>
        <taxon>Fungi</taxon>
        <taxon>Dikarya</taxon>
        <taxon>Ascomycota</taxon>
        <taxon>Pezizomycotina</taxon>
        <taxon>Dothideomycetes</taxon>
        <taxon>Pleosporomycetidae</taxon>
        <taxon>Pleosporales</taxon>
        <taxon>Sporormiaceae</taxon>
        <taxon>Westerdykella</taxon>
    </lineage>
</organism>
<accession>A0A6A6JXJ7</accession>
<dbReference type="Pfam" id="PF01261">
    <property type="entry name" value="AP_endonuc_2"/>
    <property type="match status" value="1"/>
</dbReference>
<name>A0A6A6JXJ7_WESOR</name>
<protein>
    <submittedName>
        <fullName evidence="2">Xylose isomerase-like protein</fullName>
    </submittedName>
</protein>
<keyword evidence="2" id="KW-0413">Isomerase</keyword>
<dbReference type="PANTHER" id="PTHR12110:SF56">
    <property type="entry name" value="DEHYDRATASE, PUTATIVE (AFU_ORTHOLOGUE AFUA_6G08740)-RELATED"/>
    <property type="match status" value="1"/>
</dbReference>
<gene>
    <name evidence="2" type="ORF">EI97DRAFT_366821</name>
</gene>
<keyword evidence="3" id="KW-1185">Reference proteome</keyword>
<feature type="domain" description="Xylose isomerase-like TIM barrel" evidence="1">
    <location>
        <begin position="34"/>
        <end position="322"/>
    </location>
</feature>
<dbReference type="SUPFAM" id="SSF51658">
    <property type="entry name" value="Xylose isomerase-like"/>
    <property type="match status" value="1"/>
</dbReference>
<reference evidence="2" key="1">
    <citation type="journal article" date="2020" name="Stud. Mycol.">
        <title>101 Dothideomycetes genomes: a test case for predicting lifestyles and emergence of pathogens.</title>
        <authorList>
            <person name="Haridas S."/>
            <person name="Albert R."/>
            <person name="Binder M."/>
            <person name="Bloem J."/>
            <person name="Labutti K."/>
            <person name="Salamov A."/>
            <person name="Andreopoulos B."/>
            <person name="Baker S."/>
            <person name="Barry K."/>
            <person name="Bills G."/>
            <person name="Bluhm B."/>
            <person name="Cannon C."/>
            <person name="Castanera R."/>
            <person name="Culley D."/>
            <person name="Daum C."/>
            <person name="Ezra D."/>
            <person name="Gonzalez J."/>
            <person name="Henrissat B."/>
            <person name="Kuo A."/>
            <person name="Liang C."/>
            <person name="Lipzen A."/>
            <person name="Lutzoni F."/>
            <person name="Magnuson J."/>
            <person name="Mondo S."/>
            <person name="Nolan M."/>
            <person name="Ohm R."/>
            <person name="Pangilinan J."/>
            <person name="Park H.-J."/>
            <person name="Ramirez L."/>
            <person name="Alfaro M."/>
            <person name="Sun H."/>
            <person name="Tritt A."/>
            <person name="Yoshinaga Y."/>
            <person name="Zwiers L.-H."/>
            <person name="Turgeon B."/>
            <person name="Goodwin S."/>
            <person name="Spatafora J."/>
            <person name="Crous P."/>
            <person name="Grigoriev I."/>
        </authorList>
    </citation>
    <scope>NUCLEOTIDE SEQUENCE</scope>
    <source>
        <strain evidence="2">CBS 379.55</strain>
    </source>
</reference>
<dbReference type="AlphaFoldDB" id="A0A6A6JXJ7"/>
<dbReference type="PANTHER" id="PTHR12110">
    <property type="entry name" value="HYDROXYPYRUVATE ISOMERASE"/>
    <property type="match status" value="1"/>
</dbReference>
<proteinExistence type="predicted"/>
<evidence type="ECO:0000259" key="1">
    <source>
        <dbReference type="Pfam" id="PF01261"/>
    </source>
</evidence>
<dbReference type="Gene3D" id="3.20.20.150">
    <property type="entry name" value="Divalent-metal-dependent TIM barrel enzymes"/>
    <property type="match status" value="1"/>
</dbReference>
<evidence type="ECO:0000313" key="2">
    <source>
        <dbReference type="EMBL" id="KAF2280914.1"/>
    </source>
</evidence>
<dbReference type="InterPro" id="IPR013022">
    <property type="entry name" value="Xyl_isomerase-like_TIM-brl"/>
</dbReference>
<dbReference type="EMBL" id="ML986484">
    <property type="protein sequence ID" value="KAF2280914.1"/>
    <property type="molecule type" value="Genomic_DNA"/>
</dbReference>
<dbReference type="InterPro" id="IPR036237">
    <property type="entry name" value="Xyl_isomerase-like_sf"/>
</dbReference>
<dbReference type="GeneID" id="54548224"/>
<dbReference type="OrthoDB" id="5360893at2759"/>
<dbReference type="RefSeq" id="XP_033658451.1">
    <property type="nucleotide sequence ID" value="XM_033795049.1"/>
</dbReference>
<dbReference type="InterPro" id="IPR050312">
    <property type="entry name" value="IolE/XylAMocC-like"/>
</dbReference>
<dbReference type="GO" id="GO:0016853">
    <property type="term" value="F:isomerase activity"/>
    <property type="evidence" value="ECO:0007669"/>
    <property type="project" value="UniProtKB-KW"/>
</dbReference>